<accession>A0ABM1SWZ8</accession>
<dbReference type="RefSeq" id="XP_022248156.1">
    <property type="nucleotide sequence ID" value="XM_022392448.1"/>
</dbReference>
<evidence type="ECO:0000313" key="8">
    <source>
        <dbReference type="RefSeq" id="XP_022248158.1"/>
    </source>
</evidence>
<evidence type="ECO:0000259" key="3">
    <source>
        <dbReference type="PROSITE" id="PS51968"/>
    </source>
</evidence>
<keyword evidence="1" id="KW-0238">DNA-binding</keyword>
<evidence type="ECO:0000256" key="1">
    <source>
        <dbReference type="PROSITE-ProRule" id="PRU01313"/>
    </source>
</evidence>
<dbReference type="InterPro" id="IPR007604">
    <property type="entry name" value="CP2"/>
</dbReference>
<evidence type="ECO:0000256" key="2">
    <source>
        <dbReference type="SAM" id="MobiDB-lite"/>
    </source>
</evidence>
<organism evidence="4 5">
    <name type="scientific">Limulus polyphemus</name>
    <name type="common">Atlantic horseshoe crab</name>
    <dbReference type="NCBI Taxonomy" id="6850"/>
    <lineage>
        <taxon>Eukaryota</taxon>
        <taxon>Metazoa</taxon>
        <taxon>Ecdysozoa</taxon>
        <taxon>Arthropoda</taxon>
        <taxon>Chelicerata</taxon>
        <taxon>Merostomata</taxon>
        <taxon>Xiphosura</taxon>
        <taxon>Limulidae</taxon>
        <taxon>Limulus</taxon>
    </lineage>
</organism>
<protein>
    <submittedName>
        <fullName evidence="5 6">Uncharacterized protein LOC111087087</fullName>
    </submittedName>
</protein>
<evidence type="ECO:0000313" key="6">
    <source>
        <dbReference type="RefSeq" id="XP_022248156.1"/>
    </source>
</evidence>
<gene>
    <name evidence="5 6 7 8" type="primary">LOC111087087</name>
</gene>
<dbReference type="Proteomes" id="UP000694941">
    <property type="component" value="Unplaced"/>
</dbReference>
<dbReference type="RefSeq" id="XP_022248157.1">
    <property type="nucleotide sequence ID" value="XM_022392449.1"/>
</dbReference>
<sequence>MARDRHSWLVEEINSVLAADLNTNLSGLGIGSESSAYNMSEAISALQCIKTEDLQIAVQSKEPVKSPLSEEKDTPRKNLAESTVQCETTVTDFSKALKKFCVSPDKKTDIHDQMNERASEKSQAVSGMSQFDLTYESAPLVPNIMSAVRPGLTMKESGEKRIIQCVLGAPTALGINIGEETLTYLNQGDYCQTLASINHVISILSEDKQKCKKTI</sequence>
<keyword evidence="4" id="KW-1185">Reference proteome</keyword>
<comment type="subcellular location">
    <subcellularLocation>
        <location evidence="1">Nucleus</location>
    </subcellularLocation>
</comment>
<evidence type="ECO:0000313" key="5">
    <source>
        <dbReference type="RefSeq" id="XP_022248154.1"/>
    </source>
</evidence>
<evidence type="ECO:0000313" key="4">
    <source>
        <dbReference type="Proteomes" id="UP000694941"/>
    </source>
</evidence>
<proteinExistence type="predicted"/>
<dbReference type="PROSITE" id="PS51968">
    <property type="entry name" value="GRH_CP2_DB"/>
    <property type="match status" value="1"/>
</dbReference>
<feature type="region of interest" description="Disordered" evidence="2">
    <location>
        <begin position="60"/>
        <end position="80"/>
    </location>
</feature>
<evidence type="ECO:0000313" key="7">
    <source>
        <dbReference type="RefSeq" id="XP_022248157.1"/>
    </source>
</evidence>
<feature type="domain" description="Grh/CP2 DB" evidence="3">
    <location>
        <begin position="159"/>
        <end position="215"/>
    </location>
</feature>
<dbReference type="Pfam" id="PF04516">
    <property type="entry name" value="CP2"/>
    <property type="match status" value="1"/>
</dbReference>
<reference evidence="5 6" key="1">
    <citation type="submission" date="2025-05" db="UniProtKB">
        <authorList>
            <consortium name="RefSeq"/>
        </authorList>
    </citation>
    <scope>IDENTIFICATION</scope>
    <source>
        <tissue evidence="5 6">Muscle</tissue>
    </source>
</reference>
<dbReference type="RefSeq" id="XP_022248158.1">
    <property type="nucleotide sequence ID" value="XM_022392450.1"/>
</dbReference>
<name>A0ABM1SWZ8_LIMPO</name>
<dbReference type="RefSeq" id="XP_022248154.1">
    <property type="nucleotide sequence ID" value="XM_022392446.1"/>
</dbReference>
<feature type="compositionally biased region" description="Basic and acidic residues" evidence="2">
    <location>
        <begin position="62"/>
        <end position="79"/>
    </location>
</feature>
<keyword evidence="1" id="KW-0539">Nucleus</keyword>
<dbReference type="GeneID" id="111087087"/>